<dbReference type="OrthoDB" id="7869153at2"/>
<feature type="domain" description="ATP-grasp" evidence="2">
    <location>
        <begin position="208"/>
        <end position="450"/>
    </location>
</feature>
<dbReference type="Proteomes" id="UP000195437">
    <property type="component" value="Chromosome"/>
</dbReference>
<dbReference type="PROSITE" id="PS50975">
    <property type="entry name" value="ATP_GRASP"/>
    <property type="match status" value="1"/>
</dbReference>
<accession>A0A1Y0IPW9</accession>
<dbReference type="AlphaFoldDB" id="A0A1Y0IPW9"/>
<reference evidence="4" key="1">
    <citation type="submission" date="2017-05" db="EMBL/GenBank/DDBJ databases">
        <authorList>
            <person name="Sung H."/>
        </authorList>
    </citation>
    <scope>NUCLEOTIDE SEQUENCE [LARGE SCALE GENOMIC DNA]</scope>
    <source>
        <strain evidence="4">AR23208</strain>
    </source>
</reference>
<protein>
    <recommendedName>
        <fullName evidence="2">ATP-grasp domain-containing protein</fullName>
    </recommendedName>
</protein>
<gene>
    <name evidence="3" type="ORF">CBW65_17515</name>
</gene>
<keyword evidence="1" id="KW-0547">Nucleotide-binding</keyword>
<name>A0A1Y0IPW9_9BACL</name>
<dbReference type="GO" id="GO:0046872">
    <property type="term" value="F:metal ion binding"/>
    <property type="evidence" value="ECO:0007669"/>
    <property type="project" value="InterPro"/>
</dbReference>
<sequence length="454" mass="51517">MKGICEIQNWPGSDEFVVTLPGEWQPHLAASKQHDKVLLRAGNRKAAAHVVYTDEEEVQMTQALRKELCLPLGRIAMKTVDGELCFGPFLGLYALPAKTPGKPFGELTSVFQDMMPLAQQAGVALYVFVPGEINWSDGVAHCYVYKTREKHWVRTKRPLPDLVMPKIMGQPPQWRDRMRQDLWQMQRKVPYGHFSNATGHKWDVHRTLEASEATRRYLPETRFVKTPQDIDELLERHRNIYVKPSYGTQGKSIYRLTMQEQGRGVRVQYTQNGRTMTRRLQRPGKGWSGFLQKRFCAGRSYLAQQGIDLLADRGVRPVDFRWLMQKDGQNSWHVTARIARVAGSGSITTNLHTGGRAVLADDLLRENGFGDSAVRSRLLSQLDEAAEHICRVLEAKAGKIGELGIDFGVTAEGKIYLIEVNPRPGRQMLKQTSLEVRALSLLRNLEYAKYTTGF</sequence>
<evidence type="ECO:0000313" key="3">
    <source>
        <dbReference type="EMBL" id="ARU62561.1"/>
    </source>
</evidence>
<dbReference type="Pfam" id="PF14398">
    <property type="entry name" value="ATPgrasp_YheCD"/>
    <property type="match status" value="1"/>
</dbReference>
<dbReference type="Gene3D" id="3.30.470.20">
    <property type="entry name" value="ATP-grasp fold, B domain"/>
    <property type="match status" value="1"/>
</dbReference>
<dbReference type="KEGG" id="tum:CBW65_17515"/>
<dbReference type="GO" id="GO:0005524">
    <property type="term" value="F:ATP binding"/>
    <property type="evidence" value="ECO:0007669"/>
    <property type="project" value="UniProtKB-UniRule"/>
</dbReference>
<keyword evidence="4" id="KW-1185">Reference proteome</keyword>
<evidence type="ECO:0000313" key="4">
    <source>
        <dbReference type="Proteomes" id="UP000195437"/>
    </source>
</evidence>
<evidence type="ECO:0000256" key="1">
    <source>
        <dbReference type="PROSITE-ProRule" id="PRU00409"/>
    </source>
</evidence>
<dbReference type="SUPFAM" id="SSF56059">
    <property type="entry name" value="Glutathione synthetase ATP-binding domain-like"/>
    <property type="match status" value="1"/>
</dbReference>
<proteinExistence type="predicted"/>
<organism evidence="3 4">
    <name type="scientific">Tumebacillus avium</name>
    <dbReference type="NCBI Taxonomy" id="1903704"/>
    <lineage>
        <taxon>Bacteria</taxon>
        <taxon>Bacillati</taxon>
        <taxon>Bacillota</taxon>
        <taxon>Bacilli</taxon>
        <taxon>Bacillales</taxon>
        <taxon>Alicyclobacillaceae</taxon>
        <taxon>Tumebacillus</taxon>
    </lineage>
</organism>
<dbReference type="InterPro" id="IPR026838">
    <property type="entry name" value="YheC/D"/>
</dbReference>
<keyword evidence="1" id="KW-0067">ATP-binding</keyword>
<dbReference type="InterPro" id="IPR011761">
    <property type="entry name" value="ATP-grasp"/>
</dbReference>
<dbReference type="RefSeq" id="WP_087457920.1">
    <property type="nucleotide sequence ID" value="NZ_CP021434.1"/>
</dbReference>
<dbReference type="EMBL" id="CP021434">
    <property type="protein sequence ID" value="ARU62561.1"/>
    <property type="molecule type" value="Genomic_DNA"/>
</dbReference>
<evidence type="ECO:0000259" key="2">
    <source>
        <dbReference type="PROSITE" id="PS50975"/>
    </source>
</evidence>